<dbReference type="PANTHER" id="PTHR12975">
    <property type="entry name" value="TRANSPORT PROTEIN TRAPP"/>
    <property type="match status" value="1"/>
</dbReference>
<dbReference type="AlphaFoldDB" id="A0A1J4KWX1"/>
<dbReference type="GeneID" id="94848987"/>
<dbReference type="EMBL" id="MLAK01000200">
    <property type="protein sequence ID" value="OHT15666.1"/>
    <property type="molecule type" value="Genomic_DNA"/>
</dbReference>
<dbReference type="VEuPathDB" id="TrichDB:TRFO_42391"/>
<organism evidence="1 2">
    <name type="scientific">Tritrichomonas foetus</name>
    <dbReference type="NCBI Taxonomy" id="1144522"/>
    <lineage>
        <taxon>Eukaryota</taxon>
        <taxon>Metamonada</taxon>
        <taxon>Parabasalia</taxon>
        <taxon>Tritrichomonadida</taxon>
        <taxon>Tritrichomonadidae</taxon>
        <taxon>Tritrichomonas</taxon>
    </lineage>
</organism>
<name>A0A1J4KWX1_9EUKA</name>
<evidence type="ECO:0000313" key="2">
    <source>
        <dbReference type="Proteomes" id="UP000179807"/>
    </source>
</evidence>
<evidence type="ECO:0000313" key="1">
    <source>
        <dbReference type="EMBL" id="OHT15666.1"/>
    </source>
</evidence>
<dbReference type="PANTHER" id="PTHR12975:SF6">
    <property type="entry name" value="TRAFFICKING PROTEIN PARTICLE COMPLEX SUBUNIT 8"/>
    <property type="match status" value="1"/>
</dbReference>
<dbReference type="GO" id="GO:1990072">
    <property type="term" value="C:TRAPPIII protein complex"/>
    <property type="evidence" value="ECO:0007669"/>
    <property type="project" value="TreeGrafter"/>
</dbReference>
<sequence>MKTSQPFRNFTPNTYIRKRYAPILATFVEPSVDSFVKQCGFSFIDILASYGSKLRTPIRIYPFEDIKQRECDDFLNQTLKEIKQIGDIFLTEEFEKTGQINNTVGPFPNLLPQVFNIGCKESKYPPWYRILLYRLLESLLFSDFDFIDLPVGILYVTSFQNERQKVEVIRQNLLNVVPEWMQEFLQNIPVICLIVGDGINAPIIPDQITGLKEYQYFTSLNFLSLNGDKVDEKQLNDFFGWDNEIMCNLNFPGLFSQNDISSIEKAFIDITNYFVNPEVCKLQKYYETESERLNKLSKTIQTWLFKKGEPEAVSKYQNIPIKKIMYLQHGAYSMMMGNFVAAQRSYRYFLQSLYPDEIPYLQNRVSIHNLICELGQQGHFTFFIDDAKYKLENPSQYECIRTGLVIPLLAIEFTSYSKEWSEAVIFCKYALGKVNNLYRDIPIIRKTFMAILFERLAGLEARKKHRISYRSMAAYSYKEGNQKGHAIRCFLWLLEKLPEKYWNRLWQTVALEKAAILSDIQQNNRSLKDCANLMALSNMSDDLQHLLLAQFLTTFMDKKIDLKFLSAELKPLLYVKKVILYDPSQPEFYGYTKNDFAKIVDHFNRWFNANISRSSSVSFEEIWDVNGNDSNNETNEEQERLIVSVGSEILIDLVIMNCHAFTIHLNESTVGVRYEGQEKLAEDHLYAKNTETHIDIPGSTISSTQINFKVTPYAQGKYIVDRLLSNYWGYINSTVDFKPVIFAAHHDFPRLQLTVIDLPEKVIANQCIEFSLCVENKGSAITDEFRVLCDPFLILEEGNSEISKHVQIITISEPLNPLDSSIITFILHIPDCDSLDLLFVIDVNGIKVAYQKQRLEIEKKSIVEVQRFEKPNETTVRLLKINFSSENGKFVSIMKRSGSLIKTIVNKTEYGNVIFAYLGHKTGEVDEEWRSRLLKKGEIGILYEIEENSYLAQLNIPIPQIVSSDEQLHFKLEIENNNIFRVRLLKYTGSKLYIEPMPIKMETVANDSAESIACCSWTGKRRQLIGNDLDATFRFVANRSGIARIDGFKVSEKRDFSSSRVVSITYSFEISV</sequence>
<dbReference type="InterPro" id="IPR024420">
    <property type="entry name" value="TRAPP_III_complex_Trs85"/>
</dbReference>
<dbReference type="RefSeq" id="XP_068368802.1">
    <property type="nucleotide sequence ID" value="XM_068514283.1"/>
</dbReference>
<proteinExistence type="predicted"/>
<accession>A0A1J4KWX1</accession>
<protein>
    <submittedName>
        <fullName evidence="1">Uncharacterized protein</fullName>
    </submittedName>
</protein>
<keyword evidence="2" id="KW-1185">Reference proteome</keyword>
<dbReference type="Proteomes" id="UP000179807">
    <property type="component" value="Unassembled WGS sequence"/>
</dbReference>
<reference evidence="1" key="1">
    <citation type="submission" date="2016-10" db="EMBL/GenBank/DDBJ databases">
        <authorList>
            <person name="Benchimol M."/>
            <person name="Almeida L.G."/>
            <person name="Vasconcelos A.T."/>
            <person name="Perreira-Neves A."/>
            <person name="Rosa I.A."/>
            <person name="Tasca T."/>
            <person name="Bogo M.R."/>
            <person name="de Souza W."/>
        </authorList>
    </citation>
    <scope>NUCLEOTIDE SEQUENCE [LARGE SCALE GENOMIC DNA]</scope>
    <source>
        <strain evidence="1">K</strain>
    </source>
</reference>
<comment type="caution">
    <text evidence="1">The sequence shown here is derived from an EMBL/GenBank/DDBJ whole genome shotgun (WGS) entry which is preliminary data.</text>
</comment>
<gene>
    <name evidence="1" type="ORF">TRFO_42391</name>
</gene>